<evidence type="ECO:0000259" key="6">
    <source>
        <dbReference type="Pfam" id="PF04932"/>
    </source>
</evidence>
<dbReference type="InterPro" id="IPR011990">
    <property type="entry name" value="TPR-like_helical_dom_sf"/>
</dbReference>
<dbReference type="InterPro" id="IPR051533">
    <property type="entry name" value="WaaL-like"/>
</dbReference>
<feature type="transmembrane region" description="Helical" evidence="5">
    <location>
        <begin position="161"/>
        <end position="178"/>
    </location>
</feature>
<evidence type="ECO:0000256" key="4">
    <source>
        <dbReference type="ARBA" id="ARBA00023136"/>
    </source>
</evidence>
<dbReference type="SUPFAM" id="SSF48452">
    <property type="entry name" value="TPR-like"/>
    <property type="match status" value="1"/>
</dbReference>
<accession>A0A0F9JCG0</accession>
<evidence type="ECO:0000256" key="2">
    <source>
        <dbReference type="ARBA" id="ARBA00022692"/>
    </source>
</evidence>
<feature type="domain" description="O-antigen ligase-related" evidence="6">
    <location>
        <begin position="191"/>
        <end position="326"/>
    </location>
</feature>
<dbReference type="InterPro" id="IPR019734">
    <property type="entry name" value="TPR_rpt"/>
</dbReference>
<dbReference type="EMBL" id="LAZR01010340">
    <property type="protein sequence ID" value="KKM67489.1"/>
    <property type="molecule type" value="Genomic_DNA"/>
</dbReference>
<gene>
    <name evidence="7" type="ORF">LCGC14_1470620</name>
</gene>
<comment type="caution">
    <text evidence="7">The sequence shown here is derived from an EMBL/GenBank/DDBJ whole genome shotgun (WGS) entry which is preliminary data.</text>
</comment>
<evidence type="ECO:0000256" key="1">
    <source>
        <dbReference type="ARBA" id="ARBA00004141"/>
    </source>
</evidence>
<keyword evidence="4 5" id="KW-0472">Membrane</keyword>
<feature type="transmembrane region" description="Helical" evidence="5">
    <location>
        <begin position="67"/>
        <end position="90"/>
    </location>
</feature>
<dbReference type="Gene3D" id="1.25.40.10">
    <property type="entry name" value="Tetratricopeptide repeat domain"/>
    <property type="match status" value="1"/>
</dbReference>
<proteinExistence type="predicted"/>
<evidence type="ECO:0000313" key="7">
    <source>
        <dbReference type="EMBL" id="KKM67489.1"/>
    </source>
</evidence>
<keyword evidence="2 5" id="KW-0812">Transmembrane</keyword>
<dbReference type="GO" id="GO:0016020">
    <property type="term" value="C:membrane"/>
    <property type="evidence" value="ECO:0007669"/>
    <property type="project" value="UniProtKB-SubCell"/>
</dbReference>
<protein>
    <recommendedName>
        <fullName evidence="6">O-antigen ligase-related domain-containing protein</fullName>
    </recommendedName>
</protein>
<dbReference type="PANTHER" id="PTHR37422:SF13">
    <property type="entry name" value="LIPOPOLYSACCHARIDE BIOSYNTHESIS PROTEIN PA4999-RELATED"/>
    <property type="match status" value="1"/>
</dbReference>
<dbReference type="Pfam" id="PF13432">
    <property type="entry name" value="TPR_16"/>
    <property type="match status" value="1"/>
</dbReference>
<evidence type="ECO:0000256" key="3">
    <source>
        <dbReference type="ARBA" id="ARBA00022989"/>
    </source>
</evidence>
<dbReference type="SMART" id="SM00028">
    <property type="entry name" value="TPR"/>
    <property type="match status" value="2"/>
</dbReference>
<organism evidence="7">
    <name type="scientific">marine sediment metagenome</name>
    <dbReference type="NCBI Taxonomy" id="412755"/>
    <lineage>
        <taxon>unclassified sequences</taxon>
        <taxon>metagenomes</taxon>
        <taxon>ecological metagenomes</taxon>
    </lineage>
</organism>
<feature type="transmembrane region" description="Helical" evidence="5">
    <location>
        <begin position="122"/>
        <end position="141"/>
    </location>
</feature>
<feature type="transmembrane region" description="Helical" evidence="5">
    <location>
        <begin position="37"/>
        <end position="55"/>
    </location>
</feature>
<feature type="transmembrane region" description="Helical" evidence="5">
    <location>
        <begin position="310"/>
        <end position="334"/>
    </location>
</feature>
<dbReference type="PANTHER" id="PTHR37422">
    <property type="entry name" value="TEICHURONIC ACID BIOSYNTHESIS PROTEIN TUAE"/>
    <property type="match status" value="1"/>
</dbReference>
<feature type="transmembrane region" description="Helical" evidence="5">
    <location>
        <begin position="225"/>
        <end position="244"/>
    </location>
</feature>
<feature type="transmembrane region" description="Helical" evidence="5">
    <location>
        <begin position="190"/>
        <end position="219"/>
    </location>
</feature>
<feature type="transmembrane region" description="Helical" evidence="5">
    <location>
        <begin position="394"/>
        <end position="416"/>
    </location>
</feature>
<evidence type="ECO:0000256" key="5">
    <source>
        <dbReference type="SAM" id="Phobius"/>
    </source>
</evidence>
<dbReference type="PROSITE" id="PS50005">
    <property type="entry name" value="TPR"/>
    <property type="match status" value="1"/>
</dbReference>
<feature type="transmembrane region" description="Helical" evidence="5">
    <location>
        <begin position="340"/>
        <end position="357"/>
    </location>
</feature>
<dbReference type="AlphaFoldDB" id="A0A0F9JCG0"/>
<reference evidence="7" key="1">
    <citation type="journal article" date="2015" name="Nature">
        <title>Complex archaea that bridge the gap between prokaryotes and eukaryotes.</title>
        <authorList>
            <person name="Spang A."/>
            <person name="Saw J.H."/>
            <person name="Jorgensen S.L."/>
            <person name="Zaremba-Niedzwiedzka K."/>
            <person name="Martijn J."/>
            <person name="Lind A.E."/>
            <person name="van Eijk R."/>
            <person name="Schleper C."/>
            <person name="Guy L."/>
            <person name="Ettema T.J."/>
        </authorList>
    </citation>
    <scope>NUCLEOTIDE SEQUENCE</scope>
</reference>
<keyword evidence="3 5" id="KW-1133">Transmembrane helix</keyword>
<name>A0A0F9JCG0_9ZZZZ</name>
<comment type="subcellular location">
    <subcellularLocation>
        <location evidence="1">Membrane</location>
        <topology evidence="1">Multi-pass membrane protein</topology>
    </subcellularLocation>
</comment>
<sequence length="536" mass="59575">MAVFLRTTEKILLSLLVIACTVVMGKSADPALYIRHTIIAVVTVMLLLSVAARVFSGELKLPDTIPLGVVLFGLYFVAVALSATVAVNFSESLHEILRVFVFGTLFVLLLVVIDKDVMIKTLVVSGFILAVLGVYQCVFLAITKGGLAASEYTGTMCNKNFWASAFLLTLPFGVYAIIKYRWWWKIVAGFAVFGGILNIFLLLTRSVILAAITAAFVAACFNKKFFILFMILVVLAGSCVLYFTPARTLDTISLQERISLWKPTLKMVAKSPFLGVGAGNWKLIIPEYSSDLMLEDAFKRIYYRQPHNDFLWVMSESGIPAFLLYVSIFVVAAWRCIKTRNVLILAALTACLVDACFSFPKERAFHSLIQIILLAMAFSKGTPHHRAQGSKPPMWLSPAVSISMVVIVFAAVNFGLRYRSDCMMKNILKKKATPYFILEEAEKYSWFYTVDLTTTPVKFFTATANFAAGDLRRATNDFAKAYKANPNHPYVLNGLGACLAKQGKYLDALPLIEKALKILPNYPEAEQNLELILKRI</sequence>
<feature type="transmembrane region" description="Helical" evidence="5">
    <location>
        <begin position="96"/>
        <end position="113"/>
    </location>
</feature>
<dbReference type="Pfam" id="PF04932">
    <property type="entry name" value="Wzy_C"/>
    <property type="match status" value="1"/>
</dbReference>
<dbReference type="InterPro" id="IPR007016">
    <property type="entry name" value="O-antigen_ligase-rel_domated"/>
</dbReference>